<dbReference type="AlphaFoldDB" id="A0A2J7ZST5"/>
<proteinExistence type="predicted"/>
<accession>A0A2J7ZST5</accession>
<feature type="compositionally biased region" description="Basic and acidic residues" evidence="1">
    <location>
        <begin position="103"/>
        <end position="117"/>
    </location>
</feature>
<dbReference type="Proteomes" id="UP000236333">
    <property type="component" value="Unassembled WGS sequence"/>
</dbReference>
<protein>
    <submittedName>
        <fullName evidence="2">Uncharacterized protein</fullName>
    </submittedName>
</protein>
<evidence type="ECO:0000256" key="1">
    <source>
        <dbReference type="SAM" id="MobiDB-lite"/>
    </source>
</evidence>
<dbReference type="OrthoDB" id="529205at2759"/>
<dbReference type="EMBL" id="PGGS01000519">
    <property type="protein sequence ID" value="PNH03322.1"/>
    <property type="molecule type" value="Genomic_DNA"/>
</dbReference>
<sequence>MLNLARSWAATAISRSRAATPASSSARLLLGQAGSGRGISAGTCCATNVGSHMSDNDPQALQHHKEQSLKVVQQLHHTGEEGMPAMPKNHEQDVSASPAHAANLEHTRKNDTGSDPR</sequence>
<name>A0A2J7ZST5_9CHLO</name>
<gene>
    <name evidence="2" type="ORF">TSOC_010630</name>
</gene>
<keyword evidence="3" id="KW-1185">Reference proteome</keyword>
<evidence type="ECO:0000313" key="2">
    <source>
        <dbReference type="EMBL" id="PNH03322.1"/>
    </source>
</evidence>
<organism evidence="2 3">
    <name type="scientific">Tetrabaena socialis</name>
    <dbReference type="NCBI Taxonomy" id="47790"/>
    <lineage>
        <taxon>Eukaryota</taxon>
        <taxon>Viridiplantae</taxon>
        <taxon>Chlorophyta</taxon>
        <taxon>core chlorophytes</taxon>
        <taxon>Chlorophyceae</taxon>
        <taxon>CS clade</taxon>
        <taxon>Chlamydomonadales</taxon>
        <taxon>Tetrabaenaceae</taxon>
        <taxon>Tetrabaena</taxon>
    </lineage>
</organism>
<feature type="region of interest" description="Disordered" evidence="1">
    <location>
        <begin position="74"/>
        <end position="117"/>
    </location>
</feature>
<comment type="caution">
    <text evidence="2">The sequence shown here is derived from an EMBL/GenBank/DDBJ whole genome shotgun (WGS) entry which is preliminary data.</text>
</comment>
<evidence type="ECO:0000313" key="3">
    <source>
        <dbReference type="Proteomes" id="UP000236333"/>
    </source>
</evidence>
<reference evidence="2 3" key="1">
    <citation type="journal article" date="2017" name="Mol. Biol. Evol.">
        <title>The 4-celled Tetrabaena socialis nuclear genome reveals the essential components for genetic control of cell number at the origin of multicellularity in the volvocine lineage.</title>
        <authorList>
            <person name="Featherston J."/>
            <person name="Arakaki Y."/>
            <person name="Hanschen E.R."/>
            <person name="Ferris P.J."/>
            <person name="Michod R.E."/>
            <person name="Olson B.J.S.C."/>
            <person name="Nozaki H."/>
            <person name="Durand P.M."/>
        </authorList>
    </citation>
    <scope>NUCLEOTIDE SEQUENCE [LARGE SCALE GENOMIC DNA]</scope>
    <source>
        <strain evidence="2 3">NIES-571</strain>
    </source>
</reference>